<name>A0A6L5QG41_9BURK</name>
<gene>
    <name evidence="5" type="ORF">GJ697_13090</name>
</gene>
<sequence length="457" mass="48559">MAYQSINPATGALVKTFDNHTDAQVQAALAVAHAVYKSDWSKGDIQPRLAVLDKLADLIEARSEQLAVTLVQEMGKRISEARFEVQMSADIARYYARNAAGFLAGRKLETAHGDAWTEYHPIGVVVAVEPWNFPLYQLIRVAGPNIAVGNPVLAKHASNVPQAAAAFEQLVRAAGAPAGVWTNLYASGDQVAALIADDRVQGVALTGSEKAGSIVAAQAGKYLKKSVLELGGADVFMVLDDADVDKAAEVGAAARLYVAGQACNAAKRFLVHEKVADRFLEKFTAIFAGIKVGDPMDESADMGPLCSLAARADIAQQVDNAVQAGATLHYGGKALPGPGAYYSPTILTNVTRDNPAYFSEFFGPVAQVYVVRSDDEAVELANDSMFGLSGVVFSADVERARKLASRIETGSVWINTRSSTSPELPFGGVKRSGYGRELAEDGLKELVNQKMIVVARG</sequence>
<dbReference type="RefSeq" id="WP_154368224.1">
    <property type="nucleotide sequence ID" value="NZ_WKJM01000009.1"/>
</dbReference>
<feature type="domain" description="Aldehyde dehydrogenase" evidence="4">
    <location>
        <begin position="3"/>
        <end position="452"/>
    </location>
</feature>
<dbReference type="PANTHER" id="PTHR43217">
    <property type="entry name" value="SUCCINATE SEMIALDEHYDE DEHYDROGENASE [NAD(P)+] SAD"/>
    <property type="match status" value="1"/>
</dbReference>
<dbReference type="InterPro" id="IPR016161">
    <property type="entry name" value="Ald_DH/histidinol_DH"/>
</dbReference>
<dbReference type="GO" id="GO:0004777">
    <property type="term" value="F:succinate-semialdehyde dehydrogenase (NAD+) activity"/>
    <property type="evidence" value="ECO:0007669"/>
    <property type="project" value="TreeGrafter"/>
</dbReference>
<evidence type="ECO:0000259" key="4">
    <source>
        <dbReference type="Pfam" id="PF00171"/>
    </source>
</evidence>
<dbReference type="PANTHER" id="PTHR43217:SF2">
    <property type="entry name" value="SUCCINATE-SEMIALDEHYDE DEHYDROGENASE [NADP(+)]"/>
    <property type="match status" value="1"/>
</dbReference>
<dbReference type="EMBL" id="WKJM01000009">
    <property type="protein sequence ID" value="MRX08773.1"/>
    <property type="molecule type" value="Genomic_DNA"/>
</dbReference>
<keyword evidence="3" id="KW-0560">Oxidoreductase</keyword>
<dbReference type="InterPro" id="IPR044148">
    <property type="entry name" value="ALDH_GabD1-like"/>
</dbReference>
<evidence type="ECO:0000256" key="2">
    <source>
        <dbReference type="ARBA" id="ARBA00022857"/>
    </source>
</evidence>
<dbReference type="CDD" id="cd07100">
    <property type="entry name" value="ALDH_SSADH1_GabD1"/>
    <property type="match status" value="1"/>
</dbReference>
<comment type="similarity">
    <text evidence="1">Belongs to the aldehyde dehydrogenase family.</text>
</comment>
<evidence type="ECO:0000313" key="5">
    <source>
        <dbReference type="EMBL" id="MRX08773.1"/>
    </source>
</evidence>
<dbReference type="AlphaFoldDB" id="A0A6L5QG41"/>
<reference evidence="5 6" key="1">
    <citation type="submission" date="2019-11" db="EMBL/GenBank/DDBJ databases">
        <title>Novel species isolated from a subtropical stream in China.</title>
        <authorList>
            <person name="Lu H."/>
        </authorList>
    </citation>
    <scope>NUCLEOTIDE SEQUENCE [LARGE SCALE GENOMIC DNA]</scope>
    <source>
        <strain evidence="5 6">FT25W</strain>
    </source>
</reference>
<evidence type="ECO:0000313" key="6">
    <source>
        <dbReference type="Proteomes" id="UP000481037"/>
    </source>
</evidence>
<dbReference type="InterPro" id="IPR016163">
    <property type="entry name" value="Ald_DH_C"/>
</dbReference>
<protein>
    <submittedName>
        <fullName evidence="5">Aldehyde dehydrogenase family protein</fullName>
    </submittedName>
</protein>
<dbReference type="FunFam" id="3.40.605.10:FF:000012">
    <property type="entry name" value="NAD-dependent succinate-semialdehyde dehydrogenase"/>
    <property type="match status" value="1"/>
</dbReference>
<organism evidence="5 6">
    <name type="scientific">Duganella alba</name>
    <dbReference type="NCBI Taxonomy" id="2666081"/>
    <lineage>
        <taxon>Bacteria</taxon>
        <taxon>Pseudomonadati</taxon>
        <taxon>Pseudomonadota</taxon>
        <taxon>Betaproteobacteria</taxon>
        <taxon>Burkholderiales</taxon>
        <taxon>Oxalobacteraceae</taxon>
        <taxon>Telluria group</taxon>
        <taxon>Duganella</taxon>
    </lineage>
</organism>
<proteinExistence type="inferred from homology"/>
<evidence type="ECO:0000256" key="3">
    <source>
        <dbReference type="ARBA" id="ARBA00023002"/>
    </source>
</evidence>
<evidence type="ECO:0000256" key="1">
    <source>
        <dbReference type="ARBA" id="ARBA00009986"/>
    </source>
</evidence>
<dbReference type="InterPro" id="IPR047110">
    <property type="entry name" value="GABD/Sad-like"/>
</dbReference>
<dbReference type="GO" id="GO:0004030">
    <property type="term" value="F:aldehyde dehydrogenase [NAD(P)+] activity"/>
    <property type="evidence" value="ECO:0007669"/>
    <property type="project" value="InterPro"/>
</dbReference>
<keyword evidence="2" id="KW-0521">NADP</keyword>
<dbReference type="Gene3D" id="3.40.309.10">
    <property type="entry name" value="Aldehyde Dehydrogenase, Chain A, domain 2"/>
    <property type="match status" value="1"/>
</dbReference>
<dbReference type="FunFam" id="3.40.309.10:FF:000009">
    <property type="entry name" value="Aldehyde dehydrogenase A"/>
    <property type="match status" value="1"/>
</dbReference>
<dbReference type="Pfam" id="PF00171">
    <property type="entry name" value="Aldedh"/>
    <property type="match status" value="1"/>
</dbReference>
<dbReference type="SUPFAM" id="SSF53720">
    <property type="entry name" value="ALDH-like"/>
    <property type="match status" value="1"/>
</dbReference>
<keyword evidence="6" id="KW-1185">Reference proteome</keyword>
<dbReference type="InterPro" id="IPR016162">
    <property type="entry name" value="Ald_DH_N"/>
</dbReference>
<accession>A0A6L5QG41</accession>
<comment type="caution">
    <text evidence="5">The sequence shown here is derived from an EMBL/GenBank/DDBJ whole genome shotgun (WGS) entry which is preliminary data.</text>
</comment>
<dbReference type="Proteomes" id="UP000481037">
    <property type="component" value="Unassembled WGS sequence"/>
</dbReference>
<dbReference type="Gene3D" id="3.40.605.10">
    <property type="entry name" value="Aldehyde Dehydrogenase, Chain A, domain 1"/>
    <property type="match status" value="1"/>
</dbReference>
<dbReference type="InterPro" id="IPR015590">
    <property type="entry name" value="Aldehyde_DH_dom"/>
</dbReference>